<sequence>MPEMEDKIKEPHFSKTNNKAIDELWYKRAVEQNEMEPESFVFSVPFNSGLKNDTLVTASNTIFVTSNAHSAPAAVVGFQFQHLSLHTLFKNITHSCDLGNLCSSTCSSENLDCYVLDNNGFVVVGENLAHTGMFFGQVHSHIMERLVEERVYQRIHIFDYQAVCFRGTDDDNSSTSLKTPLQHLRWLVEWMIASTVWALTQINLHHLWHYDGAYASEDESIYVDTADEEEEEEEEEERKGTQYAKSHKSQHPSRKEVMINRTRPDACDKELDLYSLVKYDDKHQSPYAFKHNACSRPFVVQSIPHSNLILVVVDTLCKSDYEKLTIEATEVVYANHTLSCYKVHNFNLHRTRPPSCINNHTRESEIKDQCGGCSTIHTSILLLFPNITAVKSVKLNPLLFKSHFLIM</sequence>
<comment type="caution">
    <text evidence="3">The sequence shown here is derived from an EMBL/GenBank/DDBJ whole genome shotgun (WGS) entry which is preliminary data.</text>
</comment>
<gene>
    <name evidence="3" type="ORF">PR048_025783</name>
</gene>
<organism evidence="3 4">
    <name type="scientific">Dryococelus australis</name>
    <dbReference type="NCBI Taxonomy" id="614101"/>
    <lineage>
        <taxon>Eukaryota</taxon>
        <taxon>Metazoa</taxon>
        <taxon>Ecdysozoa</taxon>
        <taxon>Arthropoda</taxon>
        <taxon>Hexapoda</taxon>
        <taxon>Insecta</taxon>
        <taxon>Pterygota</taxon>
        <taxon>Neoptera</taxon>
        <taxon>Polyneoptera</taxon>
        <taxon>Phasmatodea</taxon>
        <taxon>Verophasmatodea</taxon>
        <taxon>Anareolatae</taxon>
        <taxon>Phasmatidae</taxon>
        <taxon>Eurycanthinae</taxon>
        <taxon>Dryococelus</taxon>
    </lineage>
</organism>
<evidence type="ECO:0000313" key="4">
    <source>
        <dbReference type="Proteomes" id="UP001159363"/>
    </source>
</evidence>
<evidence type="ECO:0000259" key="2">
    <source>
        <dbReference type="Pfam" id="PF08473"/>
    </source>
</evidence>
<accession>A0ABQ9GJE8</accession>
<dbReference type="Pfam" id="PF08473">
    <property type="entry name" value="VGCC_alpha2"/>
    <property type="match status" value="1"/>
</dbReference>
<feature type="compositionally biased region" description="Acidic residues" evidence="1">
    <location>
        <begin position="224"/>
        <end position="236"/>
    </location>
</feature>
<dbReference type="InterPro" id="IPR013680">
    <property type="entry name" value="VDCC_a2/dsu"/>
</dbReference>
<reference evidence="3 4" key="1">
    <citation type="submission" date="2023-02" db="EMBL/GenBank/DDBJ databases">
        <title>LHISI_Scaffold_Assembly.</title>
        <authorList>
            <person name="Stuart O.P."/>
            <person name="Cleave R."/>
            <person name="Magrath M.J.L."/>
            <person name="Mikheyev A.S."/>
        </authorList>
    </citation>
    <scope>NUCLEOTIDE SEQUENCE [LARGE SCALE GENOMIC DNA]</scope>
    <source>
        <strain evidence="3">Daus_M_001</strain>
        <tissue evidence="3">Leg muscle</tissue>
    </source>
</reference>
<protein>
    <recommendedName>
        <fullName evidence="2">Voltage-dependent calcium channel alpha-2/delta subunit conserved region domain-containing protein</fullName>
    </recommendedName>
</protein>
<feature type="domain" description="Voltage-dependent calcium channel alpha-2/delta subunit conserved region" evidence="2">
    <location>
        <begin position="17"/>
        <end position="217"/>
    </location>
</feature>
<evidence type="ECO:0000256" key="1">
    <source>
        <dbReference type="SAM" id="MobiDB-lite"/>
    </source>
</evidence>
<dbReference type="PANTHER" id="PTHR10166">
    <property type="entry name" value="VOLTAGE-DEPENDENT CALCIUM CHANNEL SUBUNIT ALPHA-2/DELTA-RELATED"/>
    <property type="match status" value="1"/>
</dbReference>
<dbReference type="InterPro" id="IPR051173">
    <property type="entry name" value="Ca_channel_alpha-2/delta"/>
</dbReference>
<name>A0ABQ9GJE8_9NEOP</name>
<dbReference type="Proteomes" id="UP001159363">
    <property type="component" value="Chromosome 10"/>
</dbReference>
<dbReference type="PANTHER" id="PTHR10166:SF63">
    <property type="entry name" value="STRAIGHTJACKET, ISOFORM C"/>
    <property type="match status" value="1"/>
</dbReference>
<feature type="region of interest" description="Disordered" evidence="1">
    <location>
        <begin position="224"/>
        <end position="256"/>
    </location>
</feature>
<proteinExistence type="predicted"/>
<keyword evidence="4" id="KW-1185">Reference proteome</keyword>
<dbReference type="EMBL" id="JARBHB010000011">
    <property type="protein sequence ID" value="KAJ8872181.1"/>
    <property type="molecule type" value="Genomic_DNA"/>
</dbReference>
<evidence type="ECO:0000313" key="3">
    <source>
        <dbReference type="EMBL" id="KAJ8872181.1"/>
    </source>
</evidence>